<sequence>MKGLTITLTAPPGEIAELPGKRKIKEGGENSNNSEDNSNSSSAVSSKPSEKYVTPNDVEKPQWLEKDNAFFNSLGEFVSKCNTNLKTAIWKKCFTRQEAPLLKISTINDITKLISAMVMVYLKVRSKTNVKEKAIRPHVTGCAQFIADAYREIMQKDFVQSKNYFSSMLNQYNVMFYSQTYIFIYFIDLYMHTYTCVYVFFYVYLLLV</sequence>
<accession>X6NV19</accession>
<evidence type="ECO:0000313" key="3">
    <source>
        <dbReference type="EMBL" id="ETO29117.1"/>
    </source>
</evidence>
<dbReference type="AlphaFoldDB" id="X6NV19"/>
<feature type="transmembrane region" description="Helical" evidence="2">
    <location>
        <begin position="182"/>
        <end position="207"/>
    </location>
</feature>
<keyword evidence="2" id="KW-0812">Transmembrane</keyword>
<keyword evidence="2" id="KW-1133">Transmembrane helix</keyword>
<keyword evidence="2" id="KW-0472">Membrane</keyword>
<evidence type="ECO:0000256" key="1">
    <source>
        <dbReference type="SAM" id="MobiDB-lite"/>
    </source>
</evidence>
<name>X6NV19_RETFI</name>
<proteinExistence type="predicted"/>
<dbReference type="EMBL" id="ASPP01006245">
    <property type="protein sequence ID" value="ETO29117.1"/>
    <property type="molecule type" value="Genomic_DNA"/>
</dbReference>
<evidence type="ECO:0000256" key="2">
    <source>
        <dbReference type="SAM" id="Phobius"/>
    </source>
</evidence>
<protein>
    <submittedName>
        <fullName evidence="3">Uncharacterized protein</fullName>
    </submittedName>
</protein>
<feature type="compositionally biased region" description="Low complexity" evidence="1">
    <location>
        <begin position="30"/>
        <end position="47"/>
    </location>
</feature>
<evidence type="ECO:0000313" key="4">
    <source>
        <dbReference type="Proteomes" id="UP000023152"/>
    </source>
</evidence>
<organism evidence="3 4">
    <name type="scientific">Reticulomyxa filosa</name>
    <dbReference type="NCBI Taxonomy" id="46433"/>
    <lineage>
        <taxon>Eukaryota</taxon>
        <taxon>Sar</taxon>
        <taxon>Rhizaria</taxon>
        <taxon>Retaria</taxon>
        <taxon>Foraminifera</taxon>
        <taxon>Monothalamids</taxon>
        <taxon>Reticulomyxidae</taxon>
        <taxon>Reticulomyxa</taxon>
    </lineage>
</organism>
<comment type="caution">
    <text evidence="3">The sequence shown here is derived from an EMBL/GenBank/DDBJ whole genome shotgun (WGS) entry which is preliminary data.</text>
</comment>
<gene>
    <name evidence="3" type="ORF">RFI_08010</name>
</gene>
<reference evidence="3 4" key="1">
    <citation type="journal article" date="2013" name="Curr. Biol.">
        <title>The Genome of the Foraminiferan Reticulomyxa filosa.</title>
        <authorList>
            <person name="Glockner G."/>
            <person name="Hulsmann N."/>
            <person name="Schleicher M."/>
            <person name="Noegel A.A."/>
            <person name="Eichinger L."/>
            <person name="Gallinger C."/>
            <person name="Pawlowski J."/>
            <person name="Sierra R."/>
            <person name="Euteneuer U."/>
            <person name="Pillet L."/>
            <person name="Moustafa A."/>
            <person name="Platzer M."/>
            <person name="Groth M."/>
            <person name="Szafranski K."/>
            <person name="Schliwa M."/>
        </authorList>
    </citation>
    <scope>NUCLEOTIDE SEQUENCE [LARGE SCALE GENOMIC DNA]</scope>
</reference>
<keyword evidence="4" id="KW-1185">Reference proteome</keyword>
<feature type="region of interest" description="Disordered" evidence="1">
    <location>
        <begin position="1"/>
        <end position="58"/>
    </location>
</feature>
<dbReference type="Proteomes" id="UP000023152">
    <property type="component" value="Unassembled WGS sequence"/>
</dbReference>